<dbReference type="eggNOG" id="COG3629">
    <property type="taxonomic scope" value="Bacteria"/>
</dbReference>
<evidence type="ECO:0000256" key="2">
    <source>
        <dbReference type="ARBA" id="ARBA00023125"/>
    </source>
</evidence>
<dbReference type="Pfam" id="PF03704">
    <property type="entry name" value="BTAD"/>
    <property type="match status" value="1"/>
</dbReference>
<proteinExistence type="inferred from homology"/>
<evidence type="ECO:0000313" key="5">
    <source>
        <dbReference type="EMBL" id="KDN20288.1"/>
    </source>
</evidence>
<organism evidence="5 6">
    <name type="scientific">Amycolatopsis rifamycinica</name>
    <dbReference type="NCBI Taxonomy" id="287986"/>
    <lineage>
        <taxon>Bacteria</taxon>
        <taxon>Bacillati</taxon>
        <taxon>Actinomycetota</taxon>
        <taxon>Actinomycetes</taxon>
        <taxon>Pseudonocardiales</taxon>
        <taxon>Pseudonocardiaceae</taxon>
        <taxon>Amycolatopsis</taxon>
    </lineage>
</organism>
<dbReference type="PRINTS" id="PR00364">
    <property type="entry name" value="DISEASERSIST"/>
</dbReference>
<dbReference type="SUPFAM" id="SSF48452">
    <property type="entry name" value="TPR-like"/>
    <property type="match status" value="3"/>
</dbReference>
<dbReference type="Gene3D" id="3.40.50.300">
    <property type="entry name" value="P-loop containing nucleotide triphosphate hydrolases"/>
    <property type="match status" value="1"/>
</dbReference>
<dbReference type="PANTHER" id="PTHR47691">
    <property type="entry name" value="REGULATOR-RELATED"/>
    <property type="match status" value="1"/>
</dbReference>
<gene>
    <name evidence="5" type="ORF">DV20_20250</name>
</gene>
<dbReference type="SMART" id="SM00862">
    <property type="entry name" value="Trans_reg_C"/>
    <property type="match status" value="1"/>
</dbReference>
<dbReference type="Gene3D" id="1.10.10.10">
    <property type="entry name" value="Winged helix-like DNA-binding domain superfamily/Winged helix DNA-binding domain"/>
    <property type="match status" value="1"/>
</dbReference>
<protein>
    <submittedName>
        <fullName evidence="5">SARP family transcriptional regulator</fullName>
    </submittedName>
</protein>
<evidence type="ECO:0000256" key="1">
    <source>
        <dbReference type="ARBA" id="ARBA00005820"/>
    </source>
</evidence>
<dbReference type="Pfam" id="PF25872">
    <property type="entry name" value="HTH_77"/>
    <property type="match status" value="1"/>
</dbReference>
<sequence>MRVALLGPLRAAEDDGTPIDIGGARLRMLLARLALDAGRAVPADALVDGLWGAEPPSDAANALQSLVSRLRKVLPVAVESGPGGYRLAVDAADVDAERFERLAAEGRRELAAGRDAQAADLLTEALALWQGAALADVLDAPFAAAPARRLTELRTEAAEDRFEALIRLGEHAGILADLSAAADADPLRERLAGLRIRALCAAGRQPEALAVYAGIRRTLADQLGVDPSAELQEIHVAALRGEFAPPSPVTDRLPTRLTSFVGRDDELKLLAELLGGARLVTLTGPGGAGKTRLATEAASRHPAHQQGRVWFAALAGVRDPDDVAGALLGALEVRDIRTETEVHRRPPDPVGQAVEVLGGAEALLVLDNCEHVVDAAARLADELLHRAPKLRVLATSREPLAITGEALCPLGPLPVPAERAAPAEAAELDSTRLFLDRAAAVRPDFVLDESTVDQVGEICRRLDGMPLALELAAARLRSMTVAQIAGRLGDRFRLLTSGSRTALPRQRTLRAVVEWSWDLLTEAELVLARRFAVFAGGAELGAIEAVCADGRLPAADVPYVLGSLVEKSIVDTVDTGNGEPRYRMLETLRAYATERLAESGEHDSTRRALGSYYAEFAQRLEPTLRTGAQLKAIDAFEAESANLIAALRGAIEMSDVDNSVGLLDGMIWYFTILGQGGRAGGLIRDTLAFGDRLPPAVNAAYRALVYLMDEVPVRSEQAEIIQLVDDCVRTGAVDRYPGLAVALPMLAFLGGDREVAVREVRRAEQHPDAWIRAGGYWVDSFLLDDEGDVAGADRARELAHAGFEAVGDRWGIAMTLSFQGYALSQDGESAKAIEVFQRGLALSIELRSHEDAVQHWWRLAVEHARAGDFAAAWRDQEAAERYGRGITNPQQRAILMFGRLELLLRTGELAEARALLDRVASLGGEDWFPGGIGNEWIHAFEARILLAEGRFAEAEPHVAIAIRATDQRGDMPDMAGSVELLATIRARQGRHETAARMLAASAVVRGRMDLGSPEVRALTDELRAALPDYETIHGEVRMLSKKDVIAWLLAELD</sequence>
<dbReference type="SUPFAM" id="SSF46894">
    <property type="entry name" value="C-terminal effector domain of the bipartite response regulators"/>
    <property type="match status" value="1"/>
</dbReference>
<feature type="DNA-binding region" description="OmpR/PhoB-type" evidence="3">
    <location>
        <begin position="1"/>
        <end position="89"/>
    </location>
</feature>
<dbReference type="RefSeq" id="WP_043782423.1">
    <property type="nucleotide sequence ID" value="NZ_JMQI01000043.1"/>
</dbReference>
<dbReference type="PANTHER" id="PTHR47691:SF3">
    <property type="entry name" value="HTH-TYPE TRANSCRIPTIONAL REGULATOR RV0890C-RELATED"/>
    <property type="match status" value="1"/>
</dbReference>
<dbReference type="InterPro" id="IPR011990">
    <property type="entry name" value="TPR-like_helical_dom_sf"/>
</dbReference>
<name>A0A066U7U8_9PSEU</name>
<dbReference type="SMART" id="SM01043">
    <property type="entry name" value="BTAD"/>
    <property type="match status" value="1"/>
</dbReference>
<comment type="similarity">
    <text evidence="1">Belongs to the AfsR/DnrI/RedD regulatory family.</text>
</comment>
<dbReference type="InterPro" id="IPR001867">
    <property type="entry name" value="OmpR/PhoB-type_DNA-bd"/>
</dbReference>
<dbReference type="InterPro" id="IPR036388">
    <property type="entry name" value="WH-like_DNA-bd_sf"/>
</dbReference>
<dbReference type="InterPro" id="IPR027417">
    <property type="entry name" value="P-loop_NTPase"/>
</dbReference>
<dbReference type="PROSITE" id="PS51755">
    <property type="entry name" value="OMPR_PHOB"/>
    <property type="match status" value="1"/>
</dbReference>
<dbReference type="eggNOG" id="COG3903">
    <property type="taxonomic scope" value="Bacteria"/>
</dbReference>
<reference evidence="5 6" key="1">
    <citation type="submission" date="2014-05" db="EMBL/GenBank/DDBJ databases">
        <title>Draft genome sequence of Amycolatopsis rifamycinica DSM 46095.</title>
        <authorList>
            <person name="Lal R."/>
            <person name="Saxena A."/>
            <person name="Kumari R."/>
            <person name="Mukherjee U."/>
            <person name="Singh P."/>
            <person name="Sangwan N."/>
            <person name="Mahato N.K."/>
        </authorList>
    </citation>
    <scope>NUCLEOTIDE SEQUENCE [LARGE SCALE GENOMIC DNA]</scope>
    <source>
        <strain evidence="5 6">DSM 46095</strain>
    </source>
</reference>
<keyword evidence="2 3" id="KW-0238">DNA-binding</keyword>
<dbReference type="AlphaFoldDB" id="A0A066U7U8"/>
<dbReference type="SUPFAM" id="SSF52540">
    <property type="entry name" value="P-loop containing nucleoside triphosphate hydrolases"/>
    <property type="match status" value="1"/>
</dbReference>
<dbReference type="GO" id="GO:0000160">
    <property type="term" value="P:phosphorelay signal transduction system"/>
    <property type="evidence" value="ECO:0007669"/>
    <property type="project" value="InterPro"/>
</dbReference>
<evidence type="ECO:0000256" key="3">
    <source>
        <dbReference type="PROSITE-ProRule" id="PRU01091"/>
    </source>
</evidence>
<dbReference type="InterPro" id="IPR005158">
    <property type="entry name" value="BTAD"/>
</dbReference>
<feature type="domain" description="OmpR/PhoB-type" evidence="4">
    <location>
        <begin position="1"/>
        <end position="89"/>
    </location>
</feature>
<evidence type="ECO:0000313" key="6">
    <source>
        <dbReference type="Proteomes" id="UP000027345"/>
    </source>
</evidence>
<dbReference type="OrthoDB" id="9812579at2"/>
<comment type="caution">
    <text evidence="5">The sequence shown here is derived from an EMBL/GenBank/DDBJ whole genome shotgun (WGS) entry which is preliminary data.</text>
</comment>
<dbReference type="Proteomes" id="UP000027345">
    <property type="component" value="Unassembled WGS sequence"/>
</dbReference>
<dbReference type="InterPro" id="IPR058852">
    <property type="entry name" value="HTH_77"/>
</dbReference>
<dbReference type="CDD" id="cd15831">
    <property type="entry name" value="BTAD"/>
    <property type="match status" value="1"/>
</dbReference>
<accession>A0A066U7U8</accession>
<keyword evidence="6" id="KW-1185">Reference proteome</keyword>
<dbReference type="EMBL" id="JMQI01000043">
    <property type="protein sequence ID" value="KDN20288.1"/>
    <property type="molecule type" value="Genomic_DNA"/>
</dbReference>
<dbReference type="STRING" id="287986.DV20_20250"/>
<dbReference type="Gene3D" id="1.25.40.10">
    <property type="entry name" value="Tetratricopeptide repeat domain"/>
    <property type="match status" value="2"/>
</dbReference>
<evidence type="ECO:0000259" key="4">
    <source>
        <dbReference type="PROSITE" id="PS51755"/>
    </source>
</evidence>
<dbReference type="GO" id="GO:0003677">
    <property type="term" value="F:DNA binding"/>
    <property type="evidence" value="ECO:0007669"/>
    <property type="project" value="UniProtKB-UniRule"/>
</dbReference>
<dbReference type="GO" id="GO:0006355">
    <property type="term" value="P:regulation of DNA-templated transcription"/>
    <property type="evidence" value="ECO:0007669"/>
    <property type="project" value="InterPro"/>
</dbReference>
<dbReference type="InterPro" id="IPR016032">
    <property type="entry name" value="Sig_transdc_resp-reg_C-effctor"/>
</dbReference>